<evidence type="ECO:0000256" key="1">
    <source>
        <dbReference type="ARBA" id="ARBA00022679"/>
    </source>
</evidence>
<sequence>MKNNNRVLFLTNCESGLANVHLATAHSILTSYPDIEVHFVSFPRLAPFVENVNKYATRQSPSTGLDNVNRIILHELSGPSYGKALVSGWTKTHDDVIHGPGLSGLSHLTRFVERAAVPWNGSEYVGLYREVCQLINEIDPAVTVIDTLFAPGADAVTSLTRKYILMSANALSDNFAGSQPRAAMLWKFPAFSSGYPFPVPWYLIPANILYNLRLLKTIAFGPLQRELTAHTKSQGLGKPRDVFNIYDKNVPWLSPSLVESDYPLVIPSNVTPCGPIFLSLGSIPERDPELAAWLERAPTVLVNLGSMTTYSQADAEEMVGAIRILLDNTGVQVLWKFFKRHDYSDDFLIPLADDLASGRVRIEGWISVEPASLLESGHIVLSVHHGGSNSFHEAIGTGIPQIALPLWVDCYGYAVRAEWLEVGIWGSRKTAPSWTAKELGQAFLTAVGGGAEAKFMAEKARKLGELAKKAPGRVVAARKIVEYMKMKLGESEESEVPSHNGTGPVVKEL</sequence>
<protein>
    <recommendedName>
        <fullName evidence="4">UDP-glucoronosyl and UDP-glucosyl transferase family protein</fullName>
    </recommendedName>
</protein>
<name>A0A1D2J9T1_PARBR</name>
<evidence type="ECO:0000313" key="3">
    <source>
        <dbReference type="Proteomes" id="UP000242814"/>
    </source>
</evidence>
<dbReference type="PANTHER" id="PTHR48050:SF13">
    <property type="entry name" value="STEROL 3-BETA-GLUCOSYLTRANSFERASE UGT80A2"/>
    <property type="match status" value="1"/>
</dbReference>
<keyword evidence="1" id="KW-0808">Transferase</keyword>
<dbReference type="PANTHER" id="PTHR48050">
    <property type="entry name" value="STEROL 3-BETA-GLUCOSYLTRANSFERASE"/>
    <property type="match status" value="1"/>
</dbReference>
<dbReference type="EMBL" id="LZYO01000256">
    <property type="protein sequence ID" value="ODH21879.1"/>
    <property type="molecule type" value="Genomic_DNA"/>
</dbReference>
<dbReference type="InterPro" id="IPR002213">
    <property type="entry name" value="UDP_glucos_trans"/>
</dbReference>
<comment type="caution">
    <text evidence="2">The sequence shown here is derived from an EMBL/GenBank/DDBJ whole genome shotgun (WGS) entry which is preliminary data.</text>
</comment>
<accession>A0A1D2J9T1</accession>
<dbReference type="AlphaFoldDB" id="A0A1D2J9T1"/>
<organism evidence="2 3">
    <name type="scientific">Paracoccidioides brasiliensis</name>
    <dbReference type="NCBI Taxonomy" id="121759"/>
    <lineage>
        <taxon>Eukaryota</taxon>
        <taxon>Fungi</taxon>
        <taxon>Dikarya</taxon>
        <taxon>Ascomycota</taxon>
        <taxon>Pezizomycotina</taxon>
        <taxon>Eurotiomycetes</taxon>
        <taxon>Eurotiomycetidae</taxon>
        <taxon>Onygenales</taxon>
        <taxon>Ajellomycetaceae</taxon>
        <taxon>Paracoccidioides</taxon>
    </lineage>
</organism>
<dbReference type="Pfam" id="PF00201">
    <property type="entry name" value="UDPGT"/>
    <property type="match status" value="1"/>
</dbReference>
<dbReference type="VEuPathDB" id="FungiDB:PADG_04536"/>
<proteinExistence type="predicted"/>
<evidence type="ECO:0000313" key="2">
    <source>
        <dbReference type="EMBL" id="ODH21879.1"/>
    </source>
</evidence>
<reference evidence="2 3" key="1">
    <citation type="submission" date="2016-06" db="EMBL/GenBank/DDBJ databases">
        <authorList>
            <person name="Kjaerup R.B."/>
            <person name="Dalgaard T.S."/>
            <person name="Juul-Madsen H.R."/>
        </authorList>
    </citation>
    <scope>NUCLEOTIDE SEQUENCE [LARGE SCALE GENOMIC DNA]</scope>
    <source>
        <strain evidence="2 3">Pb300</strain>
    </source>
</reference>
<dbReference type="InterPro" id="IPR050426">
    <property type="entry name" value="Glycosyltransferase_28"/>
</dbReference>
<evidence type="ECO:0008006" key="4">
    <source>
        <dbReference type="Google" id="ProtNLM"/>
    </source>
</evidence>
<dbReference type="Gene3D" id="3.40.50.2000">
    <property type="entry name" value="Glycogen Phosphorylase B"/>
    <property type="match status" value="1"/>
</dbReference>
<dbReference type="SUPFAM" id="SSF53756">
    <property type="entry name" value="UDP-Glycosyltransferase/glycogen phosphorylase"/>
    <property type="match status" value="1"/>
</dbReference>
<dbReference type="Proteomes" id="UP000242814">
    <property type="component" value="Unassembled WGS sequence"/>
</dbReference>
<gene>
    <name evidence="2" type="ORF">ACO22_05600</name>
</gene>
<dbReference type="VEuPathDB" id="FungiDB:PABG_11898"/>
<dbReference type="GO" id="GO:0008194">
    <property type="term" value="F:UDP-glycosyltransferase activity"/>
    <property type="evidence" value="ECO:0007669"/>
    <property type="project" value="InterPro"/>
</dbReference>